<dbReference type="SUPFAM" id="SSF47240">
    <property type="entry name" value="Ferritin-like"/>
    <property type="match status" value="1"/>
</dbReference>
<feature type="transmembrane region" description="Helical" evidence="1">
    <location>
        <begin position="69"/>
        <end position="88"/>
    </location>
</feature>
<evidence type="ECO:0000256" key="1">
    <source>
        <dbReference type="SAM" id="Phobius"/>
    </source>
</evidence>
<dbReference type="EMBL" id="JASNVW010000003">
    <property type="protein sequence ID" value="MDK6028799.1"/>
    <property type="molecule type" value="Genomic_DNA"/>
</dbReference>
<feature type="transmembrane region" description="Helical" evidence="1">
    <location>
        <begin position="170"/>
        <end position="191"/>
    </location>
</feature>
<feature type="transmembrane region" description="Helical" evidence="1">
    <location>
        <begin position="263"/>
        <end position="281"/>
    </location>
</feature>
<feature type="transmembrane region" description="Helical" evidence="1">
    <location>
        <begin position="203"/>
        <end position="226"/>
    </location>
</feature>
<dbReference type="AlphaFoldDB" id="A0ABD4Z6E9"/>
<keyword evidence="1" id="KW-1133">Transmembrane helix</keyword>
<reference evidence="2 3" key="1">
    <citation type="submission" date="2023-05" db="EMBL/GenBank/DDBJ databases">
        <title>A new hyperthermophilic archaea 'Ignisphaera cupida' sp. nov. and description of the family 'Ignisphaeraceae' fam. nov.</title>
        <authorList>
            <person name="Podosokorskaya O.A."/>
            <person name="Elcheninov A.G."/>
            <person name="Klukina A."/>
            <person name="Merkel A.Y."/>
        </authorList>
    </citation>
    <scope>NUCLEOTIDE SEQUENCE [LARGE SCALE GENOMIC DNA]</scope>
    <source>
        <strain evidence="2 3">4213-co</strain>
    </source>
</reference>
<keyword evidence="3" id="KW-1185">Reference proteome</keyword>
<protein>
    <submittedName>
        <fullName evidence="2">Rubrerythrin family protein</fullName>
    </submittedName>
</protein>
<organism evidence="2 3">
    <name type="scientific">Ignisphaera cupida</name>
    <dbReference type="NCBI Taxonomy" id="3050454"/>
    <lineage>
        <taxon>Archaea</taxon>
        <taxon>Thermoproteota</taxon>
        <taxon>Thermoprotei</taxon>
        <taxon>Desulfurococcales</taxon>
        <taxon>Desulfurococcaceae</taxon>
        <taxon>Ignisphaera</taxon>
    </lineage>
</organism>
<feature type="transmembrane region" description="Helical" evidence="1">
    <location>
        <begin position="232"/>
        <end position="251"/>
    </location>
</feature>
<accession>A0ABD4Z6E9</accession>
<name>A0ABD4Z6E9_9CREN</name>
<feature type="transmembrane region" description="Helical" evidence="1">
    <location>
        <begin position="138"/>
        <end position="164"/>
    </location>
</feature>
<dbReference type="Proteomes" id="UP001529235">
    <property type="component" value="Unassembled WGS sequence"/>
</dbReference>
<gene>
    <name evidence="2" type="ORF">QPL79_05430</name>
</gene>
<evidence type="ECO:0000313" key="2">
    <source>
        <dbReference type="EMBL" id="MDK6028799.1"/>
    </source>
</evidence>
<evidence type="ECO:0000313" key="3">
    <source>
        <dbReference type="Proteomes" id="UP001529235"/>
    </source>
</evidence>
<dbReference type="RefSeq" id="WP_285273785.1">
    <property type="nucleotide sequence ID" value="NZ_JASNVW010000003.1"/>
</dbReference>
<proteinExistence type="predicted"/>
<keyword evidence="1" id="KW-0812">Transmembrane</keyword>
<dbReference type="InterPro" id="IPR009078">
    <property type="entry name" value="Ferritin-like_SF"/>
</dbReference>
<sequence>MNSQSSLLLEMCRDEFESHKIYRVLARLPLVNERIRVALLKASEDEYRHYLFWRGVVGECKSSVSMLKIFAFVAMFYLFGLTVLLKFLESKESMSIKIYGDVSWPGPGYEKELSRIIDDEERHEEEFAASISEARVRYISFITLGISDALVELTGIYTGALGAFENSVKAGLTGFLAGVAAAISMAIAAYSQAKHEAGKSPGYSALYTFIAYIATSILLALPYFLIQNLYTAFTIMLVLAIAIVAYMTFYASVLQKVNYLREFALTTALILGVSLLLYILGSTLRKFLGIEI</sequence>
<keyword evidence="1" id="KW-0472">Membrane</keyword>
<comment type="caution">
    <text evidence="2">The sequence shown here is derived from an EMBL/GenBank/DDBJ whole genome shotgun (WGS) entry which is preliminary data.</text>
</comment>